<dbReference type="RefSeq" id="WP_089089518.1">
    <property type="nucleotide sequence ID" value="NZ_BCMH01000023.1"/>
</dbReference>
<dbReference type="EMBL" id="BCMH01000023">
    <property type="protein sequence ID" value="GAX04566.1"/>
    <property type="molecule type" value="Genomic_DNA"/>
</dbReference>
<proteinExistence type="predicted"/>
<gene>
    <name evidence="1" type="ORF">IWT140_02208</name>
</gene>
<keyword evidence="2" id="KW-1185">Reference proteome</keyword>
<protein>
    <submittedName>
        <fullName evidence="1">Uncharacterized protein</fullName>
    </submittedName>
</protein>
<dbReference type="AlphaFoldDB" id="A0A1Z5ISB9"/>
<accession>A0A1Z5ISB9</accession>
<evidence type="ECO:0000313" key="2">
    <source>
        <dbReference type="Proteomes" id="UP000198430"/>
    </source>
</evidence>
<evidence type="ECO:0000313" key="1">
    <source>
        <dbReference type="EMBL" id="GAX04566.1"/>
    </source>
</evidence>
<sequence>MAIELSDSTISKMVDQLISKGNNFAETESEQKLRNTKALLQNFWLLGNHLDIKMPTVDEDVPLSKYEISLYSLLGYRVRTKEMLEFVTAIIDRYGELCKQGTFEDERRYEVIKKLYLVDRRLTRIQLADQYDVDEKTIRRDERKAINELSIMIFGIDALNDVSKTRRMTVHK</sequence>
<organism evidence="1 2">
    <name type="scientific">Secundilactobacillus pentosiphilus</name>
    <dbReference type="NCBI Taxonomy" id="1714682"/>
    <lineage>
        <taxon>Bacteria</taxon>
        <taxon>Bacillati</taxon>
        <taxon>Bacillota</taxon>
        <taxon>Bacilli</taxon>
        <taxon>Lactobacillales</taxon>
        <taxon>Lactobacillaceae</taxon>
        <taxon>Secundilactobacillus</taxon>
    </lineage>
</organism>
<reference evidence="1 2" key="1">
    <citation type="submission" date="2015-11" db="EMBL/GenBank/DDBJ databases">
        <title>Draft genome sequences of new species of the genus Lactobacillus isolated from orchardgrass silage.</title>
        <authorList>
            <person name="Tohno M."/>
            <person name="Tanizawa Y."/>
            <person name="Arita M."/>
        </authorList>
    </citation>
    <scope>NUCLEOTIDE SEQUENCE [LARGE SCALE GENOMIC DNA]</scope>
    <source>
        <strain evidence="1 2">IWT140</strain>
    </source>
</reference>
<dbReference type="Proteomes" id="UP000198430">
    <property type="component" value="Unassembled WGS sequence"/>
</dbReference>
<name>A0A1Z5ISB9_9LACO</name>
<comment type="caution">
    <text evidence="1">The sequence shown here is derived from an EMBL/GenBank/DDBJ whole genome shotgun (WGS) entry which is preliminary data.</text>
</comment>